<feature type="domain" description="Pyridine nucleotide-disulphide oxidoreductase dimerisation" evidence="2">
    <location>
        <begin position="390"/>
        <end position="498"/>
    </location>
</feature>
<keyword evidence="1" id="KW-0732">Signal</keyword>
<evidence type="ECO:0000313" key="4">
    <source>
        <dbReference type="EMBL" id="KAG7363098.1"/>
    </source>
</evidence>
<evidence type="ECO:0000259" key="3">
    <source>
        <dbReference type="Pfam" id="PF07992"/>
    </source>
</evidence>
<dbReference type="PANTHER" id="PTHR43014">
    <property type="entry name" value="MERCURIC REDUCTASE"/>
    <property type="match status" value="1"/>
</dbReference>
<evidence type="ECO:0000313" key="5">
    <source>
        <dbReference type="Proteomes" id="UP000693970"/>
    </source>
</evidence>
<dbReference type="GO" id="GO:0050660">
    <property type="term" value="F:flavin adenine dinucleotide binding"/>
    <property type="evidence" value="ECO:0007669"/>
    <property type="project" value="TreeGrafter"/>
</dbReference>
<dbReference type="GO" id="GO:0003955">
    <property type="term" value="F:NAD(P)H dehydrogenase (quinone) activity"/>
    <property type="evidence" value="ECO:0007669"/>
    <property type="project" value="TreeGrafter"/>
</dbReference>
<comment type="caution">
    <text evidence="4">The sequence shown here is derived from an EMBL/GenBank/DDBJ whole genome shotgun (WGS) entry which is preliminary data.</text>
</comment>
<dbReference type="InterPro" id="IPR023753">
    <property type="entry name" value="FAD/NAD-binding_dom"/>
</dbReference>
<accession>A0A9K3LJA8</accession>
<keyword evidence="5" id="KW-1185">Reference proteome</keyword>
<gene>
    <name evidence="4" type="ORF">IV203_026458</name>
</gene>
<evidence type="ECO:0000259" key="2">
    <source>
        <dbReference type="Pfam" id="PF02852"/>
    </source>
</evidence>
<name>A0A9K3LJA8_9STRA</name>
<dbReference type="AlphaFoldDB" id="A0A9K3LJA8"/>
<proteinExistence type="predicted"/>
<feature type="domain" description="FAD/NAD(P)-binding" evidence="3">
    <location>
        <begin position="46"/>
        <end position="341"/>
    </location>
</feature>
<organism evidence="4 5">
    <name type="scientific">Nitzschia inconspicua</name>
    <dbReference type="NCBI Taxonomy" id="303405"/>
    <lineage>
        <taxon>Eukaryota</taxon>
        <taxon>Sar</taxon>
        <taxon>Stramenopiles</taxon>
        <taxon>Ochrophyta</taxon>
        <taxon>Bacillariophyta</taxon>
        <taxon>Bacillariophyceae</taxon>
        <taxon>Bacillariophycidae</taxon>
        <taxon>Bacillariales</taxon>
        <taxon>Bacillariaceae</taxon>
        <taxon>Nitzschia</taxon>
    </lineage>
</organism>
<dbReference type="OrthoDB" id="361797at2759"/>
<dbReference type="EMBL" id="JAGRRH010000010">
    <property type="protein sequence ID" value="KAG7363098.1"/>
    <property type="molecule type" value="Genomic_DNA"/>
</dbReference>
<sequence length="606" mass="65823">MGLLWIFLLITYAFPEADGWSLPWFKNRIIKTTKPVLDHNDDVLEYDVIIVGAEASGMFASGTATMLGAKTLLLDFGVKEDKSRLNGNIGGDCTNAACVPSKAVRSLARMAAVGAPSPIRNSTKSWLLSAREHATITVNKVRVRESPSAVVARNKNLDIGLLSDGNFVNSHEMDLDITEFFSSTKPIICAPRKIRARGKKFILATGASPVVPEKLQKEAEQAGLHLYTYRTLLRPGLESNDAIWNHSSNTTNNTIVQKKIVVAGGGATACELTQSLARLSADQNVEIHLVAPGLLPKDDVTLQNAALQILSAQDNVHFHLGNRVEAVLPDIGIRLSDGSTIHDAEALLLFNKKPNGRTATQAAWTGYHAASNAILPKLLTLRSKSVQNTVPRVVYTDPELASVGLSLSECIQQHGLGGFDRLTVGESGTDRSDMESLERPTAGMGFIEIRATKLDGRILGMCACGPSASELANEMSVVIQNRLTARDVAKSLHSYPSHGYLMHRVALSLALNNIWGYLEACGPVGGLIARPGRMISKIIGLSRRRPDWTTRNRHASLASQSVIVREGEHNTTYLPMNHTILRIVSKLDLYMKEDVEGDTLPKAENL</sequence>
<dbReference type="PANTHER" id="PTHR43014:SF2">
    <property type="entry name" value="MERCURIC REDUCTASE"/>
    <property type="match status" value="1"/>
</dbReference>
<dbReference type="InterPro" id="IPR004099">
    <property type="entry name" value="Pyr_nucl-diS_OxRdtase_dimer"/>
</dbReference>
<feature type="chain" id="PRO_5039947407" evidence="1">
    <location>
        <begin position="20"/>
        <end position="606"/>
    </location>
</feature>
<feature type="signal peptide" evidence="1">
    <location>
        <begin position="1"/>
        <end position="19"/>
    </location>
</feature>
<dbReference type="Pfam" id="PF07992">
    <property type="entry name" value="Pyr_redox_2"/>
    <property type="match status" value="1"/>
</dbReference>
<reference evidence="4" key="2">
    <citation type="submission" date="2021-04" db="EMBL/GenBank/DDBJ databases">
        <authorList>
            <person name="Podell S."/>
        </authorList>
    </citation>
    <scope>NUCLEOTIDE SEQUENCE</scope>
    <source>
        <strain evidence="4">Hildebrandi</strain>
    </source>
</reference>
<protein>
    <submittedName>
        <fullName evidence="4">Mercuric reductase</fullName>
    </submittedName>
</protein>
<dbReference type="Proteomes" id="UP000693970">
    <property type="component" value="Unassembled WGS sequence"/>
</dbReference>
<reference evidence="4" key="1">
    <citation type="journal article" date="2021" name="Sci. Rep.">
        <title>Diploid genomic architecture of Nitzschia inconspicua, an elite biomass production diatom.</title>
        <authorList>
            <person name="Oliver A."/>
            <person name="Podell S."/>
            <person name="Pinowska A."/>
            <person name="Traller J.C."/>
            <person name="Smith S.R."/>
            <person name="McClure R."/>
            <person name="Beliaev A."/>
            <person name="Bohutskyi P."/>
            <person name="Hill E.A."/>
            <person name="Rabines A."/>
            <person name="Zheng H."/>
            <person name="Allen L.Z."/>
            <person name="Kuo A."/>
            <person name="Grigoriev I.V."/>
            <person name="Allen A.E."/>
            <person name="Hazlebeck D."/>
            <person name="Allen E.E."/>
        </authorList>
    </citation>
    <scope>NUCLEOTIDE SEQUENCE</scope>
    <source>
        <strain evidence="4">Hildebrandi</strain>
    </source>
</reference>
<dbReference type="Pfam" id="PF02852">
    <property type="entry name" value="Pyr_redox_dim"/>
    <property type="match status" value="1"/>
</dbReference>
<evidence type="ECO:0000256" key="1">
    <source>
        <dbReference type="SAM" id="SignalP"/>
    </source>
</evidence>